<name>A0ABD1FIX4_HYPHA</name>
<feature type="compositionally biased region" description="Basic and acidic residues" evidence="5">
    <location>
        <begin position="1"/>
        <end position="19"/>
    </location>
</feature>
<evidence type="ECO:0000313" key="8">
    <source>
        <dbReference type="Proteomes" id="UP001566132"/>
    </source>
</evidence>
<protein>
    <recommendedName>
        <fullName evidence="9">Sarcospan</fullName>
    </recommendedName>
</protein>
<evidence type="ECO:0000256" key="4">
    <source>
        <dbReference type="ARBA" id="ARBA00023136"/>
    </source>
</evidence>
<feature type="transmembrane region" description="Helical" evidence="6">
    <location>
        <begin position="131"/>
        <end position="150"/>
    </location>
</feature>
<comment type="caution">
    <text evidence="7">The sequence shown here is derived from an EMBL/GenBank/DDBJ whole genome shotgun (WGS) entry which is preliminary data.</text>
</comment>
<dbReference type="InterPro" id="IPR030429">
    <property type="entry name" value="Sarcospan"/>
</dbReference>
<keyword evidence="8" id="KW-1185">Reference proteome</keyword>
<evidence type="ECO:0000313" key="7">
    <source>
        <dbReference type="EMBL" id="KAL1517998.1"/>
    </source>
</evidence>
<evidence type="ECO:0000256" key="3">
    <source>
        <dbReference type="ARBA" id="ARBA00022989"/>
    </source>
</evidence>
<feature type="transmembrane region" description="Helical" evidence="6">
    <location>
        <begin position="171"/>
        <end position="194"/>
    </location>
</feature>
<evidence type="ECO:0008006" key="9">
    <source>
        <dbReference type="Google" id="ProtNLM"/>
    </source>
</evidence>
<dbReference type="Proteomes" id="UP001566132">
    <property type="component" value="Unassembled WGS sequence"/>
</dbReference>
<evidence type="ECO:0000256" key="5">
    <source>
        <dbReference type="SAM" id="MobiDB-lite"/>
    </source>
</evidence>
<dbReference type="PANTHER" id="PTHR15260:SF1">
    <property type="entry name" value="SARCOSPAN"/>
    <property type="match status" value="1"/>
</dbReference>
<dbReference type="Pfam" id="PF04103">
    <property type="entry name" value="CD20"/>
    <property type="match status" value="1"/>
</dbReference>
<evidence type="ECO:0000256" key="2">
    <source>
        <dbReference type="ARBA" id="ARBA00022692"/>
    </source>
</evidence>
<sequence>MTANDQHDNNETDLKHHDPIGNNNGSIQSDYVEANQTQAVCLMTTVPQNYASRSLGGKHTPTRNSLRHSRMIVMYRNGRIPRKYLPFVIKHYRLVKSMKVITIVLGILMCLLSVLMVLWSPTLRILDYPYWSAVPVLVSGVFGCFFLGFCPRPYPNKQLGCHYHLSKFVSITTTVISISASIFVLTLCIVHLVYLHTATCTSYDNLNTTCVCSIEQNSTSLFNESYHYGDFTCEEVDCFLRGVLATVCVLNILVVILELMYLGAQWDCNLKKLEYTNVPLKDRNGDEKSDDDER</sequence>
<evidence type="ECO:0000256" key="6">
    <source>
        <dbReference type="SAM" id="Phobius"/>
    </source>
</evidence>
<dbReference type="PANTHER" id="PTHR15260">
    <property type="entry name" value="SARCOSPAN"/>
    <property type="match status" value="1"/>
</dbReference>
<accession>A0ABD1FIX4</accession>
<evidence type="ECO:0000256" key="1">
    <source>
        <dbReference type="ARBA" id="ARBA00004141"/>
    </source>
</evidence>
<dbReference type="EMBL" id="JBDJPC010000001">
    <property type="protein sequence ID" value="KAL1517998.1"/>
    <property type="molecule type" value="Genomic_DNA"/>
</dbReference>
<keyword evidence="2 6" id="KW-0812">Transmembrane</keyword>
<feature type="transmembrane region" description="Helical" evidence="6">
    <location>
        <begin position="239"/>
        <end position="262"/>
    </location>
</feature>
<keyword evidence="4 6" id="KW-0472">Membrane</keyword>
<comment type="subcellular location">
    <subcellularLocation>
        <location evidence="1">Membrane</location>
        <topology evidence="1">Multi-pass membrane protein</topology>
    </subcellularLocation>
</comment>
<feature type="transmembrane region" description="Helical" evidence="6">
    <location>
        <begin position="100"/>
        <end position="119"/>
    </location>
</feature>
<reference evidence="7 8" key="1">
    <citation type="submission" date="2024-05" db="EMBL/GenBank/DDBJ databases">
        <title>Genetic variation in Jamaican populations of the coffee berry borer (Hypothenemus hampei).</title>
        <authorList>
            <person name="Errbii M."/>
            <person name="Myrie A."/>
        </authorList>
    </citation>
    <scope>NUCLEOTIDE SEQUENCE [LARGE SCALE GENOMIC DNA]</scope>
    <source>
        <strain evidence="7">JA-Hopewell-2020-01-JO</strain>
        <tissue evidence="7">Whole body</tissue>
    </source>
</reference>
<dbReference type="InterPro" id="IPR007237">
    <property type="entry name" value="CD20-like"/>
</dbReference>
<feature type="region of interest" description="Disordered" evidence="5">
    <location>
        <begin position="1"/>
        <end position="28"/>
    </location>
</feature>
<dbReference type="AlphaFoldDB" id="A0ABD1FIX4"/>
<organism evidence="7 8">
    <name type="scientific">Hypothenemus hampei</name>
    <name type="common">Coffee berry borer</name>
    <dbReference type="NCBI Taxonomy" id="57062"/>
    <lineage>
        <taxon>Eukaryota</taxon>
        <taxon>Metazoa</taxon>
        <taxon>Ecdysozoa</taxon>
        <taxon>Arthropoda</taxon>
        <taxon>Hexapoda</taxon>
        <taxon>Insecta</taxon>
        <taxon>Pterygota</taxon>
        <taxon>Neoptera</taxon>
        <taxon>Endopterygota</taxon>
        <taxon>Coleoptera</taxon>
        <taxon>Polyphaga</taxon>
        <taxon>Cucujiformia</taxon>
        <taxon>Curculionidae</taxon>
        <taxon>Scolytinae</taxon>
        <taxon>Hypothenemus</taxon>
    </lineage>
</organism>
<gene>
    <name evidence="7" type="ORF">ABEB36_001688</name>
</gene>
<keyword evidence="3 6" id="KW-1133">Transmembrane helix</keyword>
<proteinExistence type="predicted"/>